<dbReference type="AlphaFoldDB" id="A0A0G3BV18"/>
<proteinExistence type="predicted"/>
<accession>A0A0G3BV18</accession>
<reference evidence="1 2" key="1">
    <citation type="submission" date="2015-05" db="EMBL/GenBank/DDBJ databases">
        <authorList>
            <person name="Tang B."/>
            <person name="Yu Y."/>
        </authorList>
    </citation>
    <scope>NUCLEOTIDE SEQUENCE [LARGE SCALE GENOMIC DNA]</scope>
    <source>
        <strain evidence="1 2">DSM 7029</strain>
    </source>
</reference>
<dbReference type="KEGG" id="pbh:AAW51_5152"/>
<dbReference type="EMBL" id="CP011371">
    <property type="protein sequence ID" value="AKJ31843.1"/>
    <property type="molecule type" value="Genomic_DNA"/>
</dbReference>
<dbReference type="OrthoDB" id="9828704at2"/>
<name>A0A0G3BV18_9BURK</name>
<protein>
    <submittedName>
        <fullName evidence="1">Uncharacterized protein</fullName>
    </submittedName>
</protein>
<keyword evidence="2" id="KW-1185">Reference proteome</keyword>
<organism evidence="1 2">
    <name type="scientific">Caldimonas brevitalea</name>
    <dbReference type="NCBI Taxonomy" id="413882"/>
    <lineage>
        <taxon>Bacteria</taxon>
        <taxon>Pseudomonadati</taxon>
        <taxon>Pseudomonadota</taxon>
        <taxon>Betaproteobacteria</taxon>
        <taxon>Burkholderiales</taxon>
        <taxon>Sphaerotilaceae</taxon>
        <taxon>Caldimonas</taxon>
    </lineage>
</organism>
<sequence length="503" mass="54611">MTAPTSLNPAQVHNYVAMIETTYRQQGAAAAARQLREVTQQQTLTQQDKQAIYNGVDDKKVVAGIADDLGKHAHTDFGKQSGDATAGPIDTQAEYVQATADMAGVFENTQDSGEARSFSQDVLDSIQVPAGARQDPQARLGLFGQSLKGDLKQNNTQLLIESVAFSLTDPKSGNGVFQLSGAERKATVDGLLKTVEDTPLNDLEVTIEDGDTLWAVAANGDVQRRMMTPGEWQRAETENWSADRRTRFVLDRLETENGYHRNLDDGHATSAAFDPDTVSRGDKIKVTNHGTTLAVDTGNTAGQAAPSQDQNVRLDPIHQGASNIATAYHSDPGRGVALYQDLTRDMTADQKAEMNRKLLEMDGRAWGEDMLKAMGVSDPQTAKLLAGRAPDPKTGKPTGRSNVEAVYKVYVAQGGDPSKFIRYLNEVSQGGTGKVEKLVWGAQGVMAHAKDGKPLQHKDRDGAQHHNWDNTTALIDPRRTTPPESVSGFKSMMRFFDIKPIPT</sequence>
<gene>
    <name evidence="1" type="ORF">AAW51_5152</name>
</gene>
<dbReference type="RefSeq" id="WP_047196893.1">
    <property type="nucleotide sequence ID" value="NZ_CP011371.1"/>
</dbReference>
<dbReference type="Proteomes" id="UP000035352">
    <property type="component" value="Chromosome"/>
</dbReference>
<evidence type="ECO:0000313" key="2">
    <source>
        <dbReference type="Proteomes" id="UP000035352"/>
    </source>
</evidence>
<evidence type="ECO:0000313" key="1">
    <source>
        <dbReference type="EMBL" id="AKJ31843.1"/>
    </source>
</evidence>